<organism evidence="1 2">
    <name type="scientific">Willisornis vidua</name>
    <name type="common">Xingu scale-backed antbird</name>
    <dbReference type="NCBI Taxonomy" id="1566151"/>
    <lineage>
        <taxon>Eukaryota</taxon>
        <taxon>Metazoa</taxon>
        <taxon>Chordata</taxon>
        <taxon>Craniata</taxon>
        <taxon>Vertebrata</taxon>
        <taxon>Euteleostomi</taxon>
        <taxon>Archelosauria</taxon>
        <taxon>Archosauria</taxon>
        <taxon>Dinosauria</taxon>
        <taxon>Saurischia</taxon>
        <taxon>Theropoda</taxon>
        <taxon>Coelurosauria</taxon>
        <taxon>Aves</taxon>
        <taxon>Neognathae</taxon>
        <taxon>Neoaves</taxon>
        <taxon>Telluraves</taxon>
        <taxon>Australaves</taxon>
        <taxon>Passeriformes</taxon>
        <taxon>Thamnophilidae</taxon>
        <taxon>Willisornis</taxon>
    </lineage>
</organism>
<evidence type="ECO:0000313" key="1">
    <source>
        <dbReference type="EMBL" id="KAJ7418210.1"/>
    </source>
</evidence>
<name>A0ABQ9DGW5_9PASS</name>
<comment type="caution">
    <text evidence="1">The sequence shown here is derived from an EMBL/GenBank/DDBJ whole genome shotgun (WGS) entry which is preliminary data.</text>
</comment>
<proteinExistence type="predicted"/>
<evidence type="ECO:0000313" key="2">
    <source>
        <dbReference type="Proteomes" id="UP001145742"/>
    </source>
</evidence>
<protein>
    <submittedName>
        <fullName evidence="1">Uncharacterized protein</fullName>
    </submittedName>
</protein>
<dbReference type="EMBL" id="WHWB01033685">
    <property type="protein sequence ID" value="KAJ7418210.1"/>
    <property type="molecule type" value="Genomic_DNA"/>
</dbReference>
<dbReference type="Proteomes" id="UP001145742">
    <property type="component" value="Unassembled WGS sequence"/>
</dbReference>
<keyword evidence="2" id="KW-1185">Reference proteome</keyword>
<reference evidence="1" key="1">
    <citation type="submission" date="2019-10" db="EMBL/GenBank/DDBJ databases">
        <authorList>
            <person name="Soares A.E.R."/>
            <person name="Aleixo A."/>
            <person name="Schneider P."/>
            <person name="Miyaki C.Y."/>
            <person name="Schneider M.P."/>
            <person name="Mello C."/>
            <person name="Vasconcelos A.T.R."/>
        </authorList>
    </citation>
    <scope>NUCLEOTIDE SEQUENCE</scope>
    <source>
        <tissue evidence="1">Muscle</tissue>
    </source>
</reference>
<sequence>MVKGLEGKLYEVRCGLFSLEKRRLRGDLIAVYNFLMRGRGGTGTVLFSVVPSDRNGQGNGLNLCQRRFKLDIRKRFFSQIVVGHWNRLPREVVIAPSLTEFKKHLDNTLRCMV</sequence>
<accession>A0ABQ9DGW5</accession>
<gene>
    <name evidence="1" type="ORF">WISP_60373</name>
</gene>